<evidence type="ECO:0000256" key="8">
    <source>
        <dbReference type="PROSITE-ProRule" id="PRU01363"/>
    </source>
</evidence>
<dbReference type="Pfam" id="PF02801">
    <property type="entry name" value="Ketoacyl-synt_C"/>
    <property type="match status" value="1"/>
</dbReference>
<dbReference type="GO" id="GO:0030639">
    <property type="term" value="P:polyketide biosynthetic process"/>
    <property type="evidence" value="ECO:0007669"/>
    <property type="project" value="UniProtKB-ARBA"/>
</dbReference>
<organism evidence="12 13">
    <name type="scientific">Xylaria bambusicola</name>
    <dbReference type="NCBI Taxonomy" id="326684"/>
    <lineage>
        <taxon>Eukaryota</taxon>
        <taxon>Fungi</taxon>
        <taxon>Dikarya</taxon>
        <taxon>Ascomycota</taxon>
        <taxon>Pezizomycotina</taxon>
        <taxon>Sordariomycetes</taxon>
        <taxon>Xylariomycetidae</taxon>
        <taxon>Xylariales</taxon>
        <taxon>Xylariaceae</taxon>
        <taxon>Xylaria</taxon>
    </lineage>
</organism>
<feature type="active site" description="Proton acceptor; for dehydratase activity" evidence="8">
    <location>
        <position position="986"/>
    </location>
</feature>
<dbReference type="Pfam" id="PF14765">
    <property type="entry name" value="PS-DH"/>
    <property type="match status" value="1"/>
</dbReference>
<dbReference type="InterPro" id="IPR050091">
    <property type="entry name" value="PKS_NRPS_Biosynth_Enz"/>
</dbReference>
<feature type="region of interest" description="N-terminal hotdog fold" evidence="8">
    <location>
        <begin position="954"/>
        <end position="1089"/>
    </location>
</feature>
<dbReference type="PANTHER" id="PTHR43775:SF29">
    <property type="entry name" value="ASPERFURANONE POLYKETIDE SYNTHASE AFOG-RELATED"/>
    <property type="match status" value="1"/>
</dbReference>
<dbReference type="GO" id="GO:0004315">
    <property type="term" value="F:3-oxoacyl-[acyl-carrier-protein] synthase activity"/>
    <property type="evidence" value="ECO:0007669"/>
    <property type="project" value="InterPro"/>
</dbReference>
<dbReference type="InterPro" id="IPR036291">
    <property type="entry name" value="NAD(P)-bd_dom_sf"/>
</dbReference>
<dbReference type="InterPro" id="IPR013154">
    <property type="entry name" value="ADH-like_N"/>
</dbReference>
<dbReference type="Gene3D" id="3.90.180.10">
    <property type="entry name" value="Medium-chain alcohol dehydrogenases, catalytic domain"/>
    <property type="match status" value="1"/>
</dbReference>
<dbReference type="Gene3D" id="3.40.50.720">
    <property type="entry name" value="NAD(P)-binding Rossmann-like Domain"/>
    <property type="match status" value="2"/>
</dbReference>
<dbReference type="Gene3D" id="1.10.1200.10">
    <property type="entry name" value="ACP-like"/>
    <property type="match status" value="1"/>
</dbReference>
<dbReference type="PROSITE" id="PS52004">
    <property type="entry name" value="KS3_2"/>
    <property type="match status" value="1"/>
</dbReference>
<dbReference type="CDD" id="cd02440">
    <property type="entry name" value="AdoMet_MTases"/>
    <property type="match status" value="1"/>
</dbReference>
<gene>
    <name evidence="12" type="ORF">RRF57_007341</name>
</gene>
<dbReference type="SMART" id="SM00829">
    <property type="entry name" value="PKS_ER"/>
    <property type="match status" value="1"/>
</dbReference>
<dbReference type="Pfam" id="PF23297">
    <property type="entry name" value="ACP_SdgA_C"/>
    <property type="match status" value="1"/>
</dbReference>
<dbReference type="PROSITE" id="PS00606">
    <property type="entry name" value="KS3_1"/>
    <property type="match status" value="1"/>
</dbReference>
<dbReference type="FunFam" id="3.40.50.720:FF:000209">
    <property type="entry name" value="Polyketide synthase Pks12"/>
    <property type="match status" value="1"/>
</dbReference>
<dbReference type="InterPro" id="IPR001227">
    <property type="entry name" value="Ac_transferase_dom_sf"/>
</dbReference>
<dbReference type="Proteomes" id="UP001305414">
    <property type="component" value="Unassembled WGS sequence"/>
</dbReference>
<evidence type="ECO:0000256" key="5">
    <source>
        <dbReference type="ARBA" id="ARBA00023002"/>
    </source>
</evidence>
<feature type="active site" description="Proton donor; for dehydratase activity" evidence="8">
    <location>
        <position position="1173"/>
    </location>
</feature>
<reference evidence="12 13" key="1">
    <citation type="submission" date="2023-10" db="EMBL/GenBank/DDBJ databases">
        <title>Draft genome sequence of Xylaria bambusicola isolate GMP-LS, the root and basal stem rot pathogen of sugarcane in Indonesia.</title>
        <authorList>
            <person name="Selvaraj P."/>
            <person name="Muralishankar V."/>
            <person name="Muruganantham S."/>
            <person name="Sp S."/>
            <person name="Haryani S."/>
            <person name="Lau K.J.X."/>
            <person name="Naqvi N.I."/>
        </authorList>
    </citation>
    <scope>NUCLEOTIDE SEQUENCE [LARGE SCALE GENOMIC DNA]</scope>
    <source>
        <strain evidence="12">GMP-LS</strain>
    </source>
</reference>
<dbReference type="Pfam" id="PF08240">
    <property type="entry name" value="ADH_N"/>
    <property type="match status" value="1"/>
</dbReference>
<dbReference type="InterPro" id="IPR020807">
    <property type="entry name" value="PKS_DH"/>
</dbReference>
<dbReference type="Gene3D" id="3.10.129.110">
    <property type="entry name" value="Polyketide synthase dehydratase"/>
    <property type="match status" value="1"/>
</dbReference>
<dbReference type="Gene3D" id="3.40.47.10">
    <property type="match status" value="1"/>
</dbReference>
<dbReference type="InterPro" id="IPR032821">
    <property type="entry name" value="PKS_assoc"/>
</dbReference>
<dbReference type="InterPro" id="IPR020841">
    <property type="entry name" value="PKS_Beta-ketoAc_synthase_dom"/>
</dbReference>
<keyword evidence="1" id="KW-0596">Phosphopantetheine</keyword>
<evidence type="ECO:0000256" key="4">
    <source>
        <dbReference type="ARBA" id="ARBA00022857"/>
    </source>
</evidence>
<dbReference type="InterPro" id="IPR016036">
    <property type="entry name" value="Malonyl_transacylase_ACP-bd"/>
</dbReference>
<dbReference type="Pfam" id="PF00698">
    <property type="entry name" value="Acyl_transf_1"/>
    <property type="match status" value="1"/>
</dbReference>
<dbReference type="GO" id="GO:0031177">
    <property type="term" value="F:phosphopantetheine binding"/>
    <property type="evidence" value="ECO:0007669"/>
    <property type="project" value="InterPro"/>
</dbReference>
<feature type="domain" description="Carrier" evidence="9">
    <location>
        <begin position="2458"/>
        <end position="2535"/>
    </location>
</feature>
<dbReference type="PROSITE" id="PS00012">
    <property type="entry name" value="PHOSPHOPANTETHEINE"/>
    <property type="match status" value="1"/>
</dbReference>
<dbReference type="GO" id="GO:1901336">
    <property type="term" value="P:lactone biosynthetic process"/>
    <property type="evidence" value="ECO:0007669"/>
    <property type="project" value="UniProtKB-ARBA"/>
</dbReference>
<feature type="domain" description="PKS/mFAS DH" evidence="11">
    <location>
        <begin position="954"/>
        <end position="1264"/>
    </location>
</feature>
<dbReference type="SUPFAM" id="SSF50129">
    <property type="entry name" value="GroES-like"/>
    <property type="match status" value="1"/>
</dbReference>
<dbReference type="InterPro" id="IPR016039">
    <property type="entry name" value="Thiolase-like"/>
</dbReference>
<dbReference type="SUPFAM" id="SSF47336">
    <property type="entry name" value="ACP-like"/>
    <property type="match status" value="1"/>
</dbReference>
<dbReference type="CDD" id="cd00833">
    <property type="entry name" value="PKS"/>
    <property type="match status" value="1"/>
</dbReference>
<dbReference type="InterPro" id="IPR049552">
    <property type="entry name" value="PKS_DH_N"/>
</dbReference>
<name>A0AAN7Z7H7_9PEZI</name>
<dbReference type="InterPro" id="IPR006162">
    <property type="entry name" value="Ppantetheine_attach_site"/>
</dbReference>
<dbReference type="SUPFAM" id="SSF53335">
    <property type="entry name" value="S-adenosyl-L-methionine-dependent methyltransferases"/>
    <property type="match status" value="1"/>
</dbReference>
<dbReference type="SUPFAM" id="SSF51735">
    <property type="entry name" value="NAD(P)-binding Rossmann-fold domains"/>
    <property type="match status" value="2"/>
</dbReference>
<dbReference type="PROSITE" id="PS52019">
    <property type="entry name" value="PKS_MFAS_DH"/>
    <property type="match status" value="1"/>
</dbReference>
<evidence type="ECO:0000256" key="3">
    <source>
        <dbReference type="ARBA" id="ARBA00022679"/>
    </source>
</evidence>
<evidence type="ECO:0000313" key="12">
    <source>
        <dbReference type="EMBL" id="KAK5631627.1"/>
    </source>
</evidence>
<dbReference type="InterPro" id="IPR014030">
    <property type="entry name" value="Ketoacyl_synth_N"/>
</dbReference>
<dbReference type="Pfam" id="PF16197">
    <property type="entry name" value="KAsynt_C_assoc"/>
    <property type="match status" value="1"/>
</dbReference>
<keyword evidence="6" id="KW-0511">Multifunctional enzyme</keyword>
<dbReference type="Pfam" id="PF08659">
    <property type="entry name" value="KR"/>
    <property type="match status" value="1"/>
</dbReference>
<evidence type="ECO:0000259" key="10">
    <source>
        <dbReference type="PROSITE" id="PS52004"/>
    </source>
</evidence>
<dbReference type="GO" id="GO:0004312">
    <property type="term" value="F:fatty acid synthase activity"/>
    <property type="evidence" value="ECO:0007669"/>
    <property type="project" value="TreeGrafter"/>
</dbReference>
<dbReference type="SUPFAM" id="SSF53901">
    <property type="entry name" value="Thiolase-like"/>
    <property type="match status" value="1"/>
</dbReference>
<dbReference type="Pfam" id="PF21089">
    <property type="entry name" value="PKS_DH_N"/>
    <property type="match status" value="1"/>
</dbReference>
<dbReference type="InterPro" id="IPR036736">
    <property type="entry name" value="ACP-like_sf"/>
</dbReference>
<dbReference type="EMBL" id="JAWHQM010000020">
    <property type="protein sequence ID" value="KAK5631627.1"/>
    <property type="molecule type" value="Genomic_DNA"/>
</dbReference>
<dbReference type="InterPro" id="IPR049900">
    <property type="entry name" value="PKS_mFAS_DH"/>
</dbReference>
<dbReference type="InterPro" id="IPR042104">
    <property type="entry name" value="PKS_dehydratase_sf"/>
</dbReference>
<dbReference type="Pfam" id="PF08242">
    <property type="entry name" value="Methyltransf_12"/>
    <property type="match status" value="1"/>
</dbReference>
<evidence type="ECO:0000256" key="2">
    <source>
        <dbReference type="ARBA" id="ARBA00022553"/>
    </source>
</evidence>
<dbReference type="InterPro" id="IPR057326">
    <property type="entry name" value="KR_dom"/>
</dbReference>
<dbReference type="Gene3D" id="3.40.50.150">
    <property type="entry name" value="Vaccinia Virus protein VP39"/>
    <property type="match status" value="1"/>
</dbReference>
<evidence type="ECO:0000259" key="11">
    <source>
        <dbReference type="PROSITE" id="PS52019"/>
    </source>
</evidence>
<dbReference type="InterPro" id="IPR013968">
    <property type="entry name" value="PKS_KR"/>
</dbReference>
<keyword evidence="3" id="KW-0808">Transferase</keyword>
<dbReference type="SMART" id="SM00825">
    <property type="entry name" value="PKS_KS"/>
    <property type="match status" value="1"/>
</dbReference>
<keyword evidence="13" id="KW-1185">Reference proteome</keyword>
<dbReference type="SUPFAM" id="SSF52151">
    <property type="entry name" value="FabD/lysophospholipase-like"/>
    <property type="match status" value="1"/>
</dbReference>
<dbReference type="SMART" id="SM00826">
    <property type="entry name" value="PKS_DH"/>
    <property type="match status" value="1"/>
</dbReference>
<dbReference type="Pfam" id="PF13602">
    <property type="entry name" value="ADH_zinc_N_2"/>
    <property type="match status" value="1"/>
</dbReference>
<dbReference type="InterPro" id="IPR029063">
    <property type="entry name" value="SAM-dependent_MTases_sf"/>
</dbReference>
<dbReference type="InterPro" id="IPR011032">
    <property type="entry name" value="GroES-like_sf"/>
</dbReference>
<dbReference type="PANTHER" id="PTHR43775">
    <property type="entry name" value="FATTY ACID SYNTHASE"/>
    <property type="match status" value="1"/>
</dbReference>
<dbReference type="SMART" id="SM00822">
    <property type="entry name" value="PKS_KR"/>
    <property type="match status" value="1"/>
</dbReference>
<dbReference type="SUPFAM" id="SSF55048">
    <property type="entry name" value="Probable ACP-binding domain of malonyl-CoA ACP transacylase"/>
    <property type="match status" value="1"/>
</dbReference>
<feature type="region of interest" description="C-terminal hotdog fold" evidence="8">
    <location>
        <begin position="1108"/>
        <end position="1264"/>
    </location>
</feature>
<sequence>MPHSTNDVSGTHASPKTEPLAIVGMACRFSGGVTSPEKLWDFVSKGKSGWSKIPEERFNQQSFYHPKSDMTAASNIGGGYFLEEDVGRFDPSFFNFTSEVAAVSRTPIRSNRGCELINENKAMDPQIRMLLELTFESLESAGLPLHEVMGSNTSVYAGSFTKDYHDRMITDPQRVPSAFIAANYTAMIANRISHFFDFKGPSTAVDTGCSSSLMGLHLACQSLRSRESDCAIVGGSCINLNPDIFVALSTLGSCGPDGISYAFDHRVQGYGRGEGVAILVVKRLEDAIKNRDPIRAVIRETAANQDGKTPTITSPDLDAQRNLIRACYEKAGIPVHETAFVEAHGTGTKAGDPIEATAIGVAISKGRPENQPVYLGSVKTNLGHTEAASGLAAIIKTAKSLEVGQIPPSINFEKPNPDIDFEGLRLKVPQKLISWPTTGIRRASVNNFGYGGTNTHVILEEGGQYSRKTNGVNGVHSSLTRKLFVLSGRDEAATTRLAVSMNEYLQRTTDLHWNDLAFTLGQRRSKFNWSVAVSAESAEDLMNTLSDKSLKPVQIQSRVPRIGFVFNGQGAQWYAMGRELMTAYPVFLSTLETCDTTIKQLGATWSIIEELKRDQKSSKVNEVRYSMPLTCSIQLALVQLLSHWGIKPAAVTGHSTGEVAAAFAAGAISLEDAIVVTYFRGKINAEAVERKTSGGAMMAVGLGPGEVNPYLQDVKHGQVHIACFNSPSSVTLSGDVEPINELEKRFESEGIFARKLKVQAAFHSHHMLPLQKEYRVALTKYMRKEEKTFTQGVKFSSPVSGDVLHDANMLGPEHWITNMIQPVQFTSSFRNMVITETDEAPRQDVDIVVEIGPHSALAGPIRQCLSEPGLKSLGIMYASCLERGKDAVQTAQSLGAALLQKGCALNMAHINFPTGDSSCQTIFDLPSYPWNHSITYWNEPRTSRDHRFRKHPTHDLLGIRLPGTSDLSPIWKLNLKAENVPWVRDHIVQSDIVYPAAGYICMAIEAIRQLNESDNKVISGYKLRDIDILKALMIPESSHGVDVQLFLEPARENSLVQDWRQFHIYSAASAEEPWVENARGLIAVESSELKGLALSSSVALDISNSNYTRTMNPKTLFESLHKVGVAHGPLFQNLDSIRIANGTSATKMTLSDVASSMPYKYQQPHVIHPITLDSIFQAFYPVLSPESRKAVGASVPRSIKTLHISSRIKCEPGSALEAYSHLIRHDLQGFNAAAVVMQLGSSTETPVVEIEDMHFQSLGRTADEAAPHRQDLCIVNEWTKNFSLNDLTPFKESLKMDSDENEAEIGRDLVRVTYNLVHEALSQLTASDIENLDWHHKRFYEWMLVLDEQGATNQLAPKSERWSKTPEGVKHMLMDKAEKASVNGELAIRIGKNLLPILRKEVAPLELMLEGKLLYKYYQQLLHFTRCATQAAKVVRAIADENPEIRILEIGAGTGGATLPVLDALSADGCHRFGHYDFTDISAGFFQSARERLESWGDMITFSTLDIEKDLKQQGFELGSYDVIVAAQVLHATKNMTNTMSNVRKLLKDGGKLVLVETTRDTPDGQLVFGSVPGWWLSEEPDRKLSPNMSLDTWDKHLRETGFTGTELNVWDSEDQEHQAMSCIMSTAKPDQKPEFERSVAIVYADEPPPSDWTLSLMEKIVRETSSTPILADLATYDAAGKICIFLSGLQGTIQRYDEENFSSIKRLITSSKSILWVSTGSAVDCEIPENAMHLGLLRTARLEDQSKRYVSLDLDPSRSSWSPESADAIIRVFCATMHSNTSVVDMEYAERGTILLNPRLRPDSIELEDLYEGLEEKKPEMQPFIQPGRELRMHVDIPGLLDSIVFKDDGNAQLPLDDGWVEIEPMAFGLNFRDVMAAMGMLKELKQEMGVECAGVVTSVGSGVSSVQVGDRVCALTVHGHFANRVRVPWTSVARIPKSMSFETAASMVIVFVTAYYSLFWAGHGEEGDTVLIHSAAGGVGQACIILAQWRGLEIYATVGSQEKRDFLTNTYGIPPERIFSSRDPSFAKDVLKATKNKGVDIIVNSLAGKLLDASWNLLAPHGRFVEIGKRDLHHNKALEMEPFRKAVSFMHVDVVQLTDNRPAIIQRILQQIVRLLDQDIIQNIAPVKAFPLAEVGRAFRTMQAGEHIGKLVLVPSATDMVKASRPRELARLHPDATYMVVGGLTGIGASVAKLLVDRNAKHLVLVSRNATSRPGTAAMTTELSATGCNVVAKDCDVGNMAALKSLVDDCRRAGMPAIKGIIHGGMVLQDTILERMTWAQWQSALNPKLLGTRNMDELFGNQLDFYIMLSSGVGVMGNPSQANYGAGGSYQDAVARHRASKCQAAVAIDLGVVQSVGFVAETASVEERLSKAGYRPLSETEVMSLVEYGIRKPCRSPRTSHVASGFLHAPTADPRFALLKNAAKQTSAGAAGGRAAGAGKEVRLSEQIAQAKTADEATAAVQQAVVTKISDMFVIQESEIDPSLPLSEYGVDSLVAVELRNWLVPNARIEMSIFDLLGSPSLVELAKSVVKRSKVLFATT</sequence>
<evidence type="ECO:0008006" key="14">
    <source>
        <dbReference type="Google" id="ProtNLM"/>
    </source>
</evidence>
<dbReference type="Gene3D" id="3.40.366.10">
    <property type="entry name" value="Malonyl-Coenzyme A Acyl Carrier Protein, domain 2"/>
    <property type="match status" value="1"/>
</dbReference>
<dbReference type="InterPro" id="IPR014043">
    <property type="entry name" value="Acyl_transferase_dom"/>
</dbReference>
<accession>A0AAN7Z7H7</accession>
<evidence type="ECO:0000313" key="13">
    <source>
        <dbReference type="Proteomes" id="UP001305414"/>
    </source>
</evidence>
<dbReference type="InterPro" id="IPR009081">
    <property type="entry name" value="PP-bd_ACP"/>
</dbReference>
<dbReference type="Pfam" id="PF23114">
    <property type="entry name" value="NAD-bd_HRPKS_sdrA"/>
    <property type="match status" value="1"/>
</dbReference>
<proteinExistence type="predicted"/>
<dbReference type="InterPro" id="IPR018201">
    <property type="entry name" value="Ketoacyl_synth_AS"/>
</dbReference>
<dbReference type="CDD" id="cd05195">
    <property type="entry name" value="enoyl_red"/>
    <property type="match status" value="1"/>
</dbReference>
<dbReference type="SMART" id="SM00827">
    <property type="entry name" value="PKS_AT"/>
    <property type="match status" value="1"/>
</dbReference>
<dbReference type="InterPro" id="IPR049551">
    <property type="entry name" value="PKS_DH_C"/>
</dbReference>
<dbReference type="InterPro" id="IPR013217">
    <property type="entry name" value="Methyltransf_12"/>
</dbReference>
<evidence type="ECO:0000256" key="6">
    <source>
        <dbReference type="ARBA" id="ARBA00023268"/>
    </source>
</evidence>
<dbReference type="Pfam" id="PF00109">
    <property type="entry name" value="ketoacyl-synt"/>
    <property type="match status" value="2"/>
</dbReference>
<evidence type="ECO:0000256" key="1">
    <source>
        <dbReference type="ARBA" id="ARBA00022450"/>
    </source>
</evidence>
<keyword evidence="5" id="KW-0560">Oxidoreductase</keyword>
<feature type="domain" description="Ketosynthase family 3 (KS3)" evidence="10">
    <location>
        <begin position="17"/>
        <end position="461"/>
    </location>
</feature>
<keyword evidence="7" id="KW-0012">Acyltransferase</keyword>
<dbReference type="Gene3D" id="3.30.70.3290">
    <property type="match status" value="1"/>
</dbReference>
<dbReference type="SMART" id="SM00823">
    <property type="entry name" value="PKS_PP"/>
    <property type="match status" value="1"/>
</dbReference>
<evidence type="ECO:0000259" key="9">
    <source>
        <dbReference type="PROSITE" id="PS50075"/>
    </source>
</evidence>
<dbReference type="InterPro" id="IPR016035">
    <property type="entry name" value="Acyl_Trfase/lysoPLipase"/>
</dbReference>
<comment type="caution">
    <text evidence="12">The sequence shown here is derived from an EMBL/GenBank/DDBJ whole genome shotgun (WGS) entry which is preliminary data.</text>
</comment>
<dbReference type="InterPro" id="IPR014031">
    <property type="entry name" value="Ketoacyl_synth_C"/>
</dbReference>
<dbReference type="InterPro" id="IPR056501">
    <property type="entry name" value="NAD-bd_HRPKS_sdrA"/>
</dbReference>
<dbReference type="PROSITE" id="PS50075">
    <property type="entry name" value="CARRIER"/>
    <property type="match status" value="1"/>
</dbReference>
<dbReference type="InterPro" id="IPR020806">
    <property type="entry name" value="PKS_PP-bd"/>
</dbReference>
<dbReference type="GO" id="GO:0016491">
    <property type="term" value="F:oxidoreductase activity"/>
    <property type="evidence" value="ECO:0007669"/>
    <property type="project" value="UniProtKB-KW"/>
</dbReference>
<evidence type="ECO:0000256" key="7">
    <source>
        <dbReference type="ARBA" id="ARBA00023315"/>
    </source>
</evidence>
<dbReference type="FunFam" id="3.40.366.10:FF:000002">
    <property type="entry name" value="Probable polyketide synthase 2"/>
    <property type="match status" value="1"/>
</dbReference>
<keyword evidence="2" id="KW-0597">Phosphoprotein</keyword>
<dbReference type="GO" id="GO:0006633">
    <property type="term" value="P:fatty acid biosynthetic process"/>
    <property type="evidence" value="ECO:0007669"/>
    <property type="project" value="InterPro"/>
</dbReference>
<dbReference type="InterPro" id="IPR020843">
    <property type="entry name" value="ER"/>
</dbReference>
<protein>
    <recommendedName>
        <fullName evidence="14">Carrier domain-containing protein</fullName>
    </recommendedName>
</protein>
<keyword evidence="4" id="KW-0521">NADP</keyword>